<evidence type="ECO:0000259" key="4">
    <source>
        <dbReference type="PROSITE" id="PS50949"/>
    </source>
</evidence>
<dbReference type="Pfam" id="PF00392">
    <property type="entry name" value="GntR"/>
    <property type="match status" value="1"/>
</dbReference>
<dbReference type="PROSITE" id="PS50949">
    <property type="entry name" value="HTH_GNTR"/>
    <property type="match status" value="1"/>
</dbReference>
<dbReference type="Gene3D" id="1.20.120.530">
    <property type="entry name" value="GntR ligand-binding domain-like"/>
    <property type="match status" value="1"/>
</dbReference>
<keyword evidence="5" id="KW-0614">Plasmid</keyword>
<geneLocation type="plasmid" evidence="5">
    <name>pNSL1</name>
</geneLocation>
<dbReference type="Gene3D" id="1.10.10.10">
    <property type="entry name" value="Winged helix-like DNA-binding domain superfamily/Winged helix DNA-binding domain"/>
    <property type="match status" value="1"/>
</dbReference>
<sequence>MTNNSRHSSALPTALPPVVPGSSVPRLEHRVTTSLLVDQVFDALRSRIARGEWAPGTLLRIREIATLLGTSEMPVREAFRRLTQAGLLEAAPYKGATVRVLSIDELEHVYDVRLMLEPQAGRLGALNANEAAIAAMRHHRQLLEDAADRGDVVEAVAQDEHFLTALYEASGNHVLVNTIRGLWDTCRPYKNLWVTNAIERGMATWTHLSPLLEAAEQHDATAAFAVLEQTYQDARAVVRQLLDTRSDKHQ</sequence>
<dbReference type="EMBL" id="KJ605395">
    <property type="protein sequence ID" value="AIU93755.1"/>
    <property type="molecule type" value="Genomic_DNA"/>
</dbReference>
<dbReference type="Pfam" id="PF07729">
    <property type="entry name" value="FCD"/>
    <property type="match status" value="1"/>
</dbReference>
<feature type="domain" description="HTH gntR-type" evidence="4">
    <location>
        <begin position="34"/>
        <end position="101"/>
    </location>
</feature>
<dbReference type="GO" id="GO:0003700">
    <property type="term" value="F:DNA-binding transcription factor activity"/>
    <property type="evidence" value="ECO:0007669"/>
    <property type="project" value="InterPro"/>
</dbReference>
<dbReference type="GO" id="GO:0003677">
    <property type="term" value="F:DNA binding"/>
    <property type="evidence" value="ECO:0007669"/>
    <property type="project" value="UniProtKB-KW"/>
</dbReference>
<dbReference type="SUPFAM" id="SSF46785">
    <property type="entry name" value="Winged helix' DNA-binding domain"/>
    <property type="match status" value="1"/>
</dbReference>
<dbReference type="InterPro" id="IPR008920">
    <property type="entry name" value="TF_FadR/GntR_C"/>
</dbReference>
<dbReference type="PANTHER" id="PTHR43537:SF5">
    <property type="entry name" value="UXU OPERON TRANSCRIPTIONAL REGULATOR"/>
    <property type="match status" value="1"/>
</dbReference>
<dbReference type="SMART" id="SM00345">
    <property type="entry name" value="HTH_GNTR"/>
    <property type="match status" value="1"/>
</dbReference>
<gene>
    <name evidence="5" type="ORF">LRS1606.321</name>
</gene>
<evidence type="ECO:0000256" key="2">
    <source>
        <dbReference type="ARBA" id="ARBA00023125"/>
    </source>
</evidence>
<reference evidence="5" key="1">
    <citation type="submission" date="2014-03" db="EMBL/GenBank/DDBJ databases">
        <authorList>
            <person name="Zhang G."/>
            <person name="Zhu L."/>
            <person name="Fang P."/>
        </authorList>
    </citation>
    <scope>NUCLEOTIDE SEQUENCE</scope>
    <source>
        <strain evidence="5">NS1</strain>
        <plasmid evidence="5">pNSL1</plasmid>
    </source>
</reference>
<dbReference type="InterPro" id="IPR011711">
    <property type="entry name" value="GntR_C"/>
</dbReference>
<evidence type="ECO:0000256" key="3">
    <source>
        <dbReference type="ARBA" id="ARBA00023163"/>
    </source>
</evidence>
<dbReference type="CDD" id="cd07377">
    <property type="entry name" value="WHTH_GntR"/>
    <property type="match status" value="1"/>
</dbReference>
<evidence type="ECO:0000256" key="1">
    <source>
        <dbReference type="ARBA" id="ARBA00023015"/>
    </source>
</evidence>
<name>A0A097SQG4_9NOCA</name>
<dbReference type="InterPro" id="IPR036390">
    <property type="entry name" value="WH_DNA-bd_sf"/>
</dbReference>
<evidence type="ECO:0000313" key="5">
    <source>
        <dbReference type="EMBL" id="AIU93755.1"/>
    </source>
</evidence>
<keyword evidence="3" id="KW-0804">Transcription</keyword>
<keyword evidence="1" id="KW-0805">Transcription regulation</keyword>
<accession>A0A097SQG4</accession>
<dbReference type="InterPro" id="IPR000524">
    <property type="entry name" value="Tscrpt_reg_HTH_GntR"/>
</dbReference>
<keyword evidence="2" id="KW-0238">DNA-binding</keyword>
<dbReference type="InterPro" id="IPR036388">
    <property type="entry name" value="WH-like_DNA-bd_sf"/>
</dbReference>
<dbReference type="PANTHER" id="PTHR43537">
    <property type="entry name" value="TRANSCRIPTIONAL REGULATOR, GNTR FAMILY"/>
    <property type="match status" value="1"/>
</dbReference>
<dbReference type="AlphaFoldDB" id="A0A097SQG4"/>
<organism evidence="5">
    <name type="scientific">Rhodococcus sp. NS1</name>
    <dbReference type="NCBI Taxonomy" id="402236"/>
    <lineage>
        <taxon>Bacteria</taxon>
        <taxon>Bacillati</taxon>
        <taxon>Actinomycetota</taxon>
        <taxon>Actinomycetes</taxon>
        <taxon>Mycobacteriales</taxon>
        <taxon>Nocardiaceae</taxon>
        <taxon>Rhodococcus</taxon>
    </lineage>
</organism>
<dbReference type="SUPFAM" id="SSF48008">
    <property type="entry name" value="GntR ligand-binding domain-like"/>
    <property type="match status" value="1"/>
</dbReference>
<dbReference type="SMART" id="SM00895">
    <property type="entry name" value="FCD"/>
    <property type="match status" value="1"/>
</dbReference>
<proteinExistence type="predicted"/>
<protein>
    <recommendedName>
        <fullName evidence="4">HTH gntR-type domain-containing protein</fullName>
    </recommendedName>
</protein>